<dbReference type="Proteomes" id="UP001333102">
    <property type="component" value="Chromosome"/>
</dbReference>
<comment type="similarity">
    <text evidence="1">Belongs to the NTE family.</text>
</comment>
<dbReference type="InterPro" id="IPR001423">
    <property type="entry name" value="LysoPLipase_patatin_CS"/>
</dbReference>
<feature type="compositionally biased region" description="Polar residues" evidence="6">
    <location>
        <begin position="304"/>
        <end position="317"/>
    </location>
</feature>
<protein>
    <submittedName>
        <fullName evidence="8">Patatin-like phospholipase family protein</fullName>
    </submittedName>
</protein>
<keyword evidence="4 5" id="KW-0443">Lipid metabolism</keyword>
<dbReference type="PANTHER" id="PTHR14226:SF76">
    <property type="entry name" value="NTE FAMILY PROTEIN RSSA"/>
    <property type="match status" value="1"/>
</dbReference>
<dbReference type="PROSITE" id="PS51635">
    <property type="entry name" value="PNPLA"/>
    <property type="match status" value="1"/>
</dbReference>
<reference evidence="9" key="1">
    <citation type="submission" date="2023-12" db="EMBL/GenBank/DDBJ databases">
        <title>Novel isolates from deep terrestrial aquifers shed light on the physiology and ecology of the class Limnochordia.</title>
        <authorList>
            <person name="Karnachuk O.V."/>
            <person name="Lukina A.P."/>
            <person name="Avakyan M.R."/>
            <person name="Kadnikov V."/>
            <person name="Begmatov S."/>
            <person name="Beletsky A.V."/>
            <person name="Mardanov A.V."/>
            <person name="Ravin N.V."/>
        </authorList>
    </citation>
    <scope>NUCLEOTIDE SEQUENCE [LARGE SCALE GENOMIC DNA]</scope>
    <source>
        <strain evidence="9">LN</strain>
    </source>
</reference>
<dbReference type="PANTHER" id="PTHR14226">
    <property type="entry name" value="NEUROPATHY TARGET ESTERASE/SWISS CHEESE D.MELANOGASTER"/>
    <property type="match status" value="1"/>
</dbReference>
<dbReference type="Pfam" id="PF01734">
    <property type="entry name" value="Patatin"/>
    <property type="match status" value="1"/>
</dbReference>
<feature type="active site" description="Nucleophile" evidence="5">
    <location>
        <position position="49"/>
    </location>
</feature>
<evidence type="ECO:0000256" key="2">
    <source>
        <dbReference type="ARBA" id="ARBA00022801"/>
    </source>
</evidence>
<dbReference type="InterPro" id="IPR002641">
    <property type="entry name" value="PNPLA_dom"/>
</dbReference>
<dbReference type="Gene3D" id="3.40.1090.10">
    <property type="entry name" value="Cytosolic phospholipase A2 catalytic domain"/>
    <property type="match status" value="2"/>
</dbReference>
<feature type="short sequence motif" description="GXGXXG" evidence="5">
    <location>
        <begin position="20"/>
        <end position="25"/>
    </location>
</feature>
<feature type="short sequence motif" description="DGA/G" evidence="5">
    <location>
        <begin position="188"/>
        <end position="190"/>
    </location>
</feature>
<name>A0ABZ1BP01_9FIRM</name>
<evidence type="ECO:0000256" key="3">
    <source>
        <dbReference type="ARBA" id="ARBA00022963"/>
    </source>
</evidence>
<feature type="short sequence motif" description="GXSXG" evidence="5">
    <location>
        <begin position="47"/>
        <end position="51"/>
    </location>
</feature>
<feature type="domain" description="PNPLA" evidence="7">
    <location>
        <begin position="16"/>
        <end position="201"/>
    </location>
</feature>
<gene>
    <name evidence="8" type="ORF">VLY81_12995</name>
</gene>
<evidence type="ECO:0000256" key="5">
    <source>
        <dbReference type="PROSITE-ProRule" id="PRU01161"/>
    </source>
</evidence>
<dbReference type="InterPro" id="IPR016035">
    <property type="entry name" value="Acyl_Trfase/lysoPLipase"/>
</dbReference>
<proteinExistence type="inferred from homology"/>
<evidence type="ECO:0000313" key="8">
    <source>
        <dbReference type="EMBL" id="WRP14318.1"/>
    </source>
</evidence>
<evidence type="ECO:0000256" key="6">
    <source>
        <dbReference type="SAM" id="MobiDB-lite"/>
    </source>
</evidence>
<keyword evidence="3 5" id="KW-0442">Lipid degradation</keyword>
<evidence type="ECO:0000313" key="9">
    <source>
        <dbReference type="Proteomes" id="UP001333102"/>
    </source>
</evidence>
<feature type="region of interest" description="Disordered" evidence="6">
    <location>
        <begin position="291"/>
        <end position="317"/>
    </location>
</feature>
<dbReference type="SUPFAM" id="SSF52151">
    <property type="entry name" value="FabD/lysophospholipase-like"/>
    <property type="match status" value="1"/>
</dbReference>
<feature type="active site" description="Proton acceptor" evidence="5">
    <location>
        <position position="188"/>
    </location>
</feature>
<evidence type="ECO:0000259" key="7">
    <source>
        <dbReference type="PROSITE" id="PS51635"/>
    </source>
</evidence>
<dbReference type="PROSITE" id="PS01237">
    <property type="entry name" value="UPF0028"/>
    <property type="match status" value="1"/>
</dbReference>
<dbReference type="EMBL" id="CP141614">
    <property type="protein sequence ID" value="WRP14318.1"/>
    <property type="molecule type" value="Genomic_DNA"/>
</dbReference>
<dbReference type="RefSeq" id="WP_324668631.1">
    <property type="nucleotide sequence ID" value="NZ_CP141614.1"/>
</dbReference>
<organism evidence="8 9">
    <name type="scientific">Geochorda subterranea</name>
    <dbReference type="NCBI Taxonomy" id="3109564"/>
    <lineage>
        <taxon>Bacteria</taxon>
        <taxon>Bacillati</taxon>
        <taxon>Bacillota</taxon>
        <taxon>Limnochordia</taxon>
        <taxon>Limnochordales</taxon>
        <taxon>Geochordaceae</taxon>
        <taxon>Geochorda</taxon>
    </lineage>
</organism>
<evidence type="ECO:0000256" key="4">
    <source>
        <dbReference type="ARBA" id="ARBA00023098"/>
    </source>
</evidence>
<feature type="compositionally biased region" description="Basic and acidic residues" evidence="6">
    <location>
        <begin position="291"/>
        <end position="301"/>
    </location>
</feature>
<dbReference type="InterPro" id="IPR050301">
    <property type="entry name" value="NTE"/>
</dbReference>
<evidence type="ECO:0000256" key="1">
    <source>
        <dbReference type="ARBA" id="ARBA00006636"/>
    </source>
</evidence>
<accession>A0ABZ1BP01</accession>
<sequence>MTGAQESHPARPRLGLALGGGGARGFAHIGVIRALLRAGIPIDVMAGTSMGAIVAVAFALGDPERSGIIDRLEQGHPVVGTPLPPRYPGEQESLMTRVRRLVMTERILTSNIRGWGTPLLDVMPLLTEMTRGLRLEDAPIPVGVVATDLERGERALLTRGDAALAAMASAALPLVFPPVRFEGRLLVDGGFVELVPVMAARELGADVVVAVDVSNEATGTVKNGLEALIRAAAIASRQHTRMLLRRADLVLRPEFAVPVDTLDFGRARYAIEAGLRAGREAVERVRDLLERADGTGRREAPPGESSSAWERGSTSSS</sequence>
<keyword evidence="2 5" id="KW-0378">Hydrolase</keyword>
<keyword evidence="9" id="KW-1185">Reference proteome</keyword>